<dbReference type="EMBL" id="FZOC01000001">
    <property type="protein sequence ID" value="SNR67030.1"/>
    <property type="molecule type" value="Genomic_DNA"/>
</dbReference>
<dbReference type="GO" id="GO:0008168">
    <property type="term" value="F:methyltransferase activity"/>
    <property type="evidence" value="ECO:0007669"/>
    <property type="project" value="UniProtKB-KW"/>
</dbReference>
<dbReference type="PANTHER" id="PTHR42912">
    <property type="entry name" value="METHYLTRANSFERASE"/>
    <property type="match status" value="1"/>
</dbReference>
<dbReference type="InterPro" id="IPR029063">
    <property type="entry name" value="SAM-dependent_MTases_sf"/>
</dbReference>
<dbReference type="PANTHER" id="PTHR42912:SF93">
    <property type="entry name" value="N6-ADENOSINE-METHYLTRANSFERASE TMT1A"/>
    <property type="match status" value="1"/>
</dbReference>
<sequence length="209" mass="22772">MSTQTHCRNNSKTPGRGPTSFWLQDPEHLFAELDLRPGQTVLDLGCGAGEYALRAALLVGPAGRVLAADLHRPYAEDVAARALEQGLANVEPLACDMARDALPVPDGCVDLCLVSTVLHGLTLGRSALAFAEVRRVLAPGGRLAVLEMQKREMPFGPPVERRIAPEELRAHAESLDFSCVGVRDFEYSYLMVLRPAVTPLHRQDADHEE</sequence>
<organism evidence="2 3">
    <name type="scientific">Humidesulfovibrio mexicanus</name>
    <dbReference type="NCBI Taxonomy" id="147047"/>
    <lineage>
        <taxon>Bacteria</taxon>
        <taxon>Pseudomonadati</taxon>
        <taxon>Thermodesulfobacteriota</taxon>
        <taxon>Desulfovibrionia</taxon>
        <taxon>Desulfovibrionales</taxon>
        <taxon>Desulfovibrionaceae</taxon>
        <taxon>Humidesulfovibrio</taxon>
    </lineage>
</organism>
<keyword evidence="2" id="KW-0808">Transferase</keyword>
<keyword evidence="3" id="KW-1185">Reference proteome</keyword>
<accession>A0A238Y7P0</accession>
<dbReference type="GO" id="GO:0032259">
    <property type="term" value="P:methylation"/>
    <property type="evidence" value="ECO:0007669"/>
    <property type="project" value="UniProtKB-KW"/>
</dbReference>
<dbReference type="CDD" id="cd02440">
    <property type="entry name" value="AdoMet_MTases"/>
    <property type="match status" value="1"/>
</dbReference>
<gene>
    <name evidence="2" type="ORF">SAMN04488503_0755</name>
</gene>
<evidence type="ECO:0000259" key="1">
    <source>
        <dbReference type="Pfam" id="PF13649"/>
    </source>
</evidence>
<protein>
    <submittedName>
        <fullName evidence="2">Methyltransferase domain-containing protein</fullName>
    </submittedName>
</protein>
<dbReference type="Pfam" id="PF13649">
    <property type="entry name" value="Methyltransf_25"/>
    <property type="match status" value="1"/>
</dbReference>
<dbReference type="OrthoDB" id="5405545at2"/>
<dbReference type="Gene3D" id="3.40.50.150">
    <property type="entry name" value="Vaccinia Virus protein VP39"/>
    <property type="match status" value="1"/>
</dbReference>
<dbReference type="SUPFAM" id="SSF53335">
    <property type="entry name" value="S-adenosyl-L-methionine-dependent methyltransferases"/>
    <property type="match status" value="1"/>
</dbReference>
<keyword evidence="2" id="KW-0489">Methyltransferase</keyword>
<feature type="domain" description="Methyltransferase" evidence="1">
    <location>
        <begin position="41"/>
        <end position="141"/>
    </location>
</feature>
<reference evidence="2 3" key="1">
    <citation type="submission" date="2017-06" db="EMBL/GenBank/DDBJ databases">
        <authorList>
            <person name="Kim H.J."/>
            <person name="Triplett B.A."/>
        </authorList>
    </citation>
    <scope>NUCLEOTIDE SEQUENCE [LARGE SCALE GENOMIC DNA]</scope>
    <source>
        <strain evidence="2 3">DSM 13116</strain>
    </source>
</reference>
<dbReference type="InterPro" id="IPR050508">
    <property type="entry name" value="Methyltransf_Superfamily"/>
</dbReference>
<evidence type="ECO:0000313" key="3">
    <source>
        <dbReference type="Proteomes" id="UP000198324"/>
    </source>
</evidence>
<dbReference type="AlphaFoldDB" id="A0A238Y7P0"/>
<proteinExistence type="predicted"/>
<dbReference type="InterPro" id="IPR041698">
    <property type="entry name" value="Methyltransf_25"/>
</dbReference>
<name>A0A238Y7P0_9BACT</name>
<dbReference type="RefSeq" id="WP_089271833.1">
    <property type="nucleotide sequence ID" value="NZ_FZOC01000001.1"/>
</dbReference>
<dbReference type="Proteomes" id="UP000198324">
    <property type="component" value="Unassembled WGS sequence"/>
</dbReference>
<evidence type="ECO:0000313" key="2">
    <source>
        <dbReference type="EMBL" id="SNR67030.1"/>
    </source>
</evidence>